<evidence type="ECO:0000256" key="1">
    <source>
        <dbReference type="SAM" id="Phobius"/>
    </source>
</evidence>
<dbReference type="EMBL" id="JAHYBZ010000001">
    <property type="protein sequence ID" value="MBW6396999.1"/>
    <property type="molecule type" value="Genomic_DNA"/>
</dbReference>
<dbReference type="Proteomes" id="UP001196565">
    <property type="component" value="Unassembled WGS sequence"/>
</dbReference>
<protein>
    <recommendedName>
        <fullName evidence="4">PH domain-containing protein</fullName>
    </recommendedName>
</protein>
<feature type="transmembrane region" description="Helical" evidence="1">
    <location>
        <begin position="49"/>
        <end position="69"/>
    </location>
</feature>
<evidence type="ECO:0000313" key="2">
    <source>
        <dbReference type="EMBL" id="MBW6396999.1"/>
    </source>
</evidence>
<comment type="caution">
    <text evidence="2">The sequence shown here is derived from an EMBL/GenBank/DDBJ whole genome shotgun (WGS) entry which is preliminary data.</text>
</comment>
<proteinExistence type="predicted"/>
<feature type="transmembrane region" description="Helical" evidence="1">
    <location>
        <begin position="16"/>
        <end position="37"/>
    </location>
</feature>
<sequence length="169" mass="17747">MTAGPPRFEARNRTAIAGWAFIGLWLGFLLLMTGVIARDGPHPSQPADLQYGAIALFWLIGIPVAGHLLSQPCTRLVVAADGSASMVRRSAFGREVEAFPAGAIAAIDIRRGKDDDGDLLFRTLIVAADGRERLIGEGPVEADQQARAAQLRAALGLPGSLLAESAPPA</sequence>
<keyword evidence="1" id="KW-1133">Transmembrane helix</keyword>
<accession>A0ABS7A3X6</accession>
<keyword evidence="1" id="KW-0472">Membrane</keyword>
<keyword evidence="3" id="KW-1185">Reference proteome</keyword>
<gene>
    <name evidence="2" type="ORF">KPL78_04020</name>
</gene>
<reference evidence="2 3" key="1">
    <citation type="submission" date="2021-07" db="EMBL/GenBank/DDBJ databases">
        <authorList>
            <person name="So Y."/>
        </authorList>
    </citation>
    <scope>NUCLEOTIDE SEQUENCE [LARGE SCALE GENOMIC DNA]</scope>
    <source>
        <strain evidence="2 3">HJA6</strain>
    </source>
</reference>
<evidence type="ECO:0000313" key="3">
    <source>
        <dbReference type="Proteomes" id="UP001196565"/>
    </source>
</evidence>
<name>A0ABS7A3X6_9PROT</name>
<organism evidence="2 3">
    <name type="scientific">Roseomonas alba</name>
    <dbReference type="NCBI Taxonomy" id="2846776"/>
    <lineage>
        <taxon>Bacteria</taxon>
        <taxon>Pseudomonadati</taxon>
        <taxon>Pseudomonadota</taxon>
        <taxon>Alphaproteobacteria</taxon>
        <taxon>Acetobacterales</taxon>
        <taxon>Roseomonadaceae</taxon>
        <taxon>Roseomonas</taxon>
    </lineage>
</organism>
<keyword evidence="1" id="KW-0812">Transmembrane</keyword>
<evidence type="ECO:0008006" key="4">
    <source>
        <dbReference type="Google" id="ProtNLM"/>
    </source>
</evidence>